<dbReference type="InterPro" id="IPR005135">
    <property type="entry name" value="Endo/exonuclease/phosphatase"/>
</dbReference>
<dbReference type="Pfam" id="PF00078">
    <property type="entry name" value="RVT_1"/>
    <property type="match status" value="1"/>
</dbReference>
<keyword evidence="2" id="KW-0695">RNA-directed DNA polymerase</keyword>
<dbReference type="InterPro" id="IPR043502">
    <property type="entry name" value="DNA/RNA_pol_sf"/>
</dbReference>
<dbReference type="InterPro" id="IPR000477">
    <property type="entry name" value="RT_dom"/>
</dbReference>
<dbReference type="Pfam" id="PF14529">
    <property type="entry name" value="Exo_endo_phos_2"/>
    <property type="match status" value="1"/>
</dbReference>
<dbReference type="InterPro" id="IPR036691">
    <property type="entry name" value="Endo/exonu/phosph_ase_sf"/>
</dbReference>
<dbReference type="SUPFAM" id="SSF56672">
    <property type="entry name" value="DNA/RNA polymerases"/>
    <property type="match status" value="1"/>
</dbReference>
<dbReference type="SUPFAM" id="SSF56219">
    <property type="entry name" value="DNase I-like"/>
    <property type="match status" value="1"/>
</dbReference>
<organism evidence="2">
    <name type="scientific">Ixodes ricinus</name>
    <name type="common">Common tick</name>
    <name type="synonym">Acarus ricinus</name>
    <dbReference type="NCBI Taxonomy" id="34613"/>
    <lineage>
        <taxon>Eukaryota</taxon>
        <taxon>Metazoa</taxon>
        <taxon>Ecdysozoa</taxon>
        <taxon>Arthropoda</taxon>
        <taxon>Chelicerata</taxon>
        <taxon>Arachnida</taxon>
        <taxon>Acari</taxon>
        <taxon>Parasitiformes</taxon>
        <taxon>Ixodida</taxon>
        <taxon>Ixodoidea</taxon>
        <taxon>Ixodidae</taxon>
        <taxon>Ixodinae</taxon>
        <taxon>Ixodes</taxon>
    </lineage>
</organism>
<dbReference type="PANTHER" id="PTHR33395:SF22">
    <property type="entry name" value="REVERSE TRANSCRIPTASE DOMAIN-CONTAINING PROTEIN"/>
    <property type="match status" value="1"/>
</dbReference>
<protein>
    <submittedName>
        <fullName evidence="2">Putative rna-directed dna polymerase from mobile element jockey-like protein</fullName>
    </submittedName>
</protein>
<feature type="domain" description="Reverse transcriptase" evidence="1">
    <location>
        <begin position="476"/>
        <end position="742"/>
    </location>
</feature>
<dbReference type="GO" id="GO:0003964">
    <property type="term" value="F:RNA-directed DNA polymerase activity"/>
    <property type="evidence" value="ECO:0007669"/>
    <property type="project" value="UniProtKB-KW"/>
</dbReference>
<feature type="non-terminal residue" evidence="2">
    <location>
        <position position="1"/>
    </location>
</feature>
<accession>A0A147BIC7</accession>
<dbReference type="GO" id="GO:0007508">
    <property type="term" value="P:larval heart development"/>
    <property type="evidence" value="ECO:0007669"/>
    <property type="project" value="TreeGrafter"/>
</dbReference>
<dbReference type="CDD" id="cd01650">
    <property type="entry name" value="RT_nLTR_like"/>
    <property type="match status" value="1"/>
</dbReference>
<dbReference type="PANTHER" id="PTHR33395">
    <property type="entry name" value="TRANSCRIPTASE, PUTATIVE-RELATED-RELATED"/>
    <property type="match status" value="1"/>
</dbReference>
<keyword evidence="2" id="KW-0548">Nucleotidyltransferase</keyword>
<dbReference type="PROSITE" id="PS50878">
    <property type="entry name" value="RT_POL"/>
    <property type="match status" value="1"/>
</dbReference>
<evidence type="ECO:0000259" key="1">
    <source>
        <dbReference type="PROSITE" id="PS50878"/>
    </source>
</evidence>
<reference evidence="2" key="1">
    <citation type="journal article" date="2018" name="PLoS Negl. Trop. Dis.">
        <title>Sialome diversity of ticks revealed by RNAseq of single tick salivary glands.</title>
        <authorList>
            <person name="Perner J."/>
            <person name="Kropackova S."/>
            <person name="Kopacek P."/>
            <person name="Ribeiro J.M."/>
        </authorList>
    </citation>
    <scope>NUCLEOTIDE SEQUENCE</scope>
    <source>
        <strain evidence="2">Siblings of single egg batch collected in Ceske Budejovice</strain>
        <tissue evidence="2">Salivary glands</tissue>
    </source>
</reference>
<dbReference type="Gene3D" id="3.60.10.10">
    <property type="entry name" value="Endonuclease/exonuclease/phosphatase"/>
    <property type="match status" value="1"/>
</dbReference>
<proteinExistence type="predicted"/>
<dbReference type="AlphaFoldDB" id="A0A147BIC7"/>
<evidence type="ECO:0000313" key="2">
    <source>
        <dbReference type="EMBL" id="JAR90539.1"/>
    </source>
</evidence>
<dbReference type="GO" id="GO:0061343">
    <property type="term" value="P:cell adhesion involved in heart morphogenesis"/>
    <property type="evidence" value="ECO:0007669"/>
    <property type="project" value="TreeGrafter"/>
</dbReference>
<name>A0A147BIC7_IXORI</name>
<dbReference type="GO" id="GO:0031012">
    <property type="term" value="C:extracellular matrix"/>
    <property type="evidence" value="ECO:0007669"/>
    <property type="project" value="TreeGrafter"/>
</dbReference>
<keyword evidence="2" id="KW-0808">Transferase</keyword>
<sequence>RRNSKSCSVVFTNIRSVLTNRDDLLSLIESCTADLVILTETWLKPEIAHSEVFPPNMNYTLHRCDRLTKRGGGVLIAIHNHISASQVNVPGNLEMVWLQLHSKSSDILIGVCYRAPDHHASFISELHDSLSFIFNDLKPNVSVILFGDFNFPNIDWNSMSSGHQFDNEFIDLALTFNLSQMITKPTRVSHHSSNILDLCLTTDPSHVNNITHLPAISDHNVIHLNLQFDVVIRSCHYKFIKDYNKADYDAINRNLQEFYDTFHINFYQRTVEENWNLYKNKVTTLTDTYVPSFRIKTNNAKPWYNKTISKLSARKKRHFKQAKEKDSTTAWNNYNASAKEYKREVKNAKNKFFNFDLLNILKNKPNKFWEIINPKEHKSIHLTNMNGIPASDSESASLINTYFSSVFTLENNDNIPLLNHLSYSAMPSIEITYLGIVKAIENLKTSASSGDDQINSKLLKNTKHISSQFLTLIFQQSLDVGKLPSDWKIGRVIPIFKSGDRNVVSNYRPISLTSISCKLLEHVIFSSIMKYLESYDLLFKNQHGFRKTYSCDTQLIHFVHELHSNLNKRLQTDVIFIDFSKAFDKVPHQRLLQKLTQLRIHNSIITWIKNFLSDRTQYTVVNESRSPLSRVTSGVPQGSVLGPLLFLIYVNDLPDNLTSEIRLFADDCALYRQISNNNDHLLLQADLLILQEWCQKWQMTVNVNKTKLVSFTRSQSPSLFSYQLNDSTIDPCTSYKYLGVHLTCDLSWATHINIILSKA</sequence>
<dbReference type="EMBL" id="GEGO01004865">
    <property type="protein sequence ID" value="JAR90539.1"/>
    <property type="molecule type" value="Transcribed_RNA"/>
</dbReference>
<feature type="non-terminal residue" evidence="2">
    <location>
        <position position="759"/>
    </location>
</feature>